<dbReference type="Proteomes" id="UP000002705">
    <property type="component" value="Chromosome 1"/>
</dbReference>
<organism evidence="3 4">
    <name type="scientific">Burkholderia lata (strain ATCC 17760 / DSM 23089 / LMG 22485 / NCIMB 9086 / R18194 / 383)</name>
    <dbReference type="NCBI Taxonomy" id="482957"/>
    <lineage>
        <taxon>Bacteria</taxon>
        <taxon>Pseudomonadati</taxon>
        <taxon>Pseudomonadota</taxon>
        <taxon>Betaproteobacteria</taxon>
        <taxon>Burkholderiales</taxon>
        <taxon>Burkholderiaceae</taxon>
        <taxon>Burkholderia</taxon>
        <taxon>Burkholderia cepacia complex</taxon>
    </lineage>
</organism>
<dbReference type="KEGG" id="bur:Bcep18194_A5638"/>
<reference evidence="3" key="1">
    <citation type="submission" date="2009-01" db="EMBL/GenBank/DDBJ databases">
        <title>Complete sequence of chromosome 1 of Burkholderia sp. 383.</title>
        <authorList>
            <consortium name="US DOE Joint Genome Institute"/>
            <person name="Copeland A."/>
            <person name="Lucas S."/>
            <person name="Lapidus A."/>
            <person name="Barry K."/>
            <person name="Detter J.C."/>
            <person name="Glavina T."/>
            <person name="Hammon N."/>
            <person name="Israni S."/>
            <person name="Pitluck S."/>
            <person name="Chain P."/>
            <person name="Malfatti S."/>
            <person name="Shin M."/>
            <person name="Vergez L."/>
            <person name="Schmutz J."/>
            <person name="Larimer F."/>
            <person name="Land M."/>
            <person name="Kyrpides N."/>
            <person name="Lykidis A."/>
            <person name="Richardson P."/>
        </authorList>
    </citation>
    <scope>NUCLEOTIDE SEQUENCE</scope>
    <source>
        <strain evidence="3">383</strain>
    </source>
</reference>
<accession>Q39E84</accession>
<dbReference type="RefSeq" id="WP_011352758.1">
    <property type="nucleotide sequence ID" value="NC_007510.1"/>
</dbReference>
<dbReference type="AlphaFoldDB" id="Q39E84"/>
<feature type="region of interest" description="Disordered" evidence="2">
    <location>
        <begin position="192"/>
        <end position="221"/>
    </location>
</feature>
<proteinExistence type="predicted"/>
<dbReference type="GeneID" id="45095525"/>
<evidence type="ECO:0000313" key="3">
    <source>
        <dbReference type="EMBL" id="ABB09232.1"/>
    </source>
</evidence>
<evidence type="ECO:0000256" key="2">
    <source>
        <dbReference type="SAM" id="MobiDB-lite"/>
    </source>
</evidence>
<keyword evidence="1" id="KW-0175">Coiled coil</keyword>
<sequence length="221" mass="24509">MADIELIESRLVEARQQAATAQRELEERMLENNGAEDEETAQLRTIVETHRSRETTLIQVRKAAYAANSAAALAARAEAARDGVREAAKLERQFVKAAAALDVALAALLVARSEFMQVEEELRSVSVRKVLLNVGTHNSDYFNVSNSCIATDLLRRHIRHVFDEERVQQPLADEARRYHARTMRVLESVVNRPAPSVSRSPYGSPTGAELTSHTALHEGGQ</sequence>
<protein>
    <submittedName>
        <fullName evidence="3">Uncharacterized protein</fullName>
    </submittedName>
</protein>
<name>Q39E84_BURL3</name>
<dbReference type="HOGENOM" id="CLU_1248698_0_0_4"/>
<feature type="compositionally biased region" description="Polar residues" evidence="2">
    <location>
        <begin position="197"/>
        <end position="214"/>
    </location>
</feature>
<evidence type="ECO:0000313" key="4">
    <source>
        <dbReference type="Proteomes" id="UP000002705"/>
    </source>
</evidence>
<keyword evidence="4" id="KW-1185">Reference proteome</keyword>
<dbReference type="PATRIC" id="fig|482957.22.peg.2608"/>
<gene>
    <name evidence="3" type="ordered locus">Bcep18194_A5638</name>
</gene>
<feature type="coiled-coil region" evidence="1">
    <location>
        <begin position="4"/>
        <end position="38"/>
    </location>
</feature>
<dbReference type="EMBL" id="CP000151">
    <property type="protein sequence ID" value="ABB09232.1"/>
    <property type="molecule type" value="Genomic_DNA"/>
</dbReference>
<evidence type="ECO:0000256" key="1">
    <source>
        <dbReference type="SAM" id="Coils"/>
    </source>
</evidence>